<evidence type="ECO:0000313" key="4">
    <source>
        <dbReference type="Proteomes" id="UP000054735"/>
    </source>
</evidence>
<feature type="transmembrane region" description="Helical" evidence="1">
    <location>
        <begin position="166"/>
        <end position="190"/>
    </location>
</feature>
<feature type="transmembrane region" description="Helical" evidence="1">
    <location>
        <begin position="94"/>
        <end position="115"/>
    </location>
</feature>
<evidence type="ECO:0000313" key="2">
    <source>
        <dbReference type="EMBL" id="KTC68195.1"/>
    </source>
</evidence>
<evidence type="ECO:0000313" key="3">
    <source>
        <dbReference type="EMBL" id="STX31095.1"/>
    </source>
</evidence>
<keyword evidence="1" id="KW-0812">Transmembrane</keyword>
<evidence type="ECO:0000256" key="1">
    <source>
        <dbReference type="SAM" id="Phobius"/>
    </source>
</evidence>
<accession>A0A378I8I9</accession>
<keyword evidence="1" id="KW-0472">Membrane</keyword>
<feature type="transmembrane region" description="Helical" evidence="1">
    <location>
        <begin position="62"/>
        <end position="87"/>
    </location>
</feature>
<reference evidence="3 5" key="2">
    <citation type="submission" date="2018-06" db="EMBL/GenBank/DDBJ databases">
        <authorList>
            <consortium name="Pathogen Informatics"/>
            <person name="Doyle S."/>
        </authorList>
    </citation>
    <scope>NUCLEOTIDE SEQUENCE [LARGE SCALE GENOMIC DNA]</scope>
    <source>
        <strain evidence="3 5">NCTC12437</strain>
    </source>
</reference>
<keyword evidence="1" id="KW-1133">Transmembrane helix</keyword>
<feature type="transmembrane region" description="Helical" evidence="1">
    <location>
        <begin position="19"/>
        <end position="42"/>
    </location>
</feature>
<gene>
    <name evidence="2" type="ORF">Lbir_2797</name>
    <name evidence="3" type="ORF">NCTC12437_00865</name>
</gene>
<dbReference type="Proteomes" id="UP000054735">
    <property type="component" value="Unassembled WGS sequence"/>
</dbReference>
<protein>
    <recommendedName>
        <fullName evidence="6">Transmembrane protein</fullName>
    </recommendedName>
</protein>
<dbReference type="EMBL" id="LNXT01000048">
    <property type="protein sequence ID" value="KTC68195.1"/>
    <property type="molecule type" value="Genomic_DNA"/>
</dbReference>
<dbReference type="EMBL" id="UGNW01000001">
    <property type="protein sequence ID" value="STX31095.1"/>
    <property type="molecule type" value="Genomic_DNA"/>
</dbReference>
<keyword evidence="4" id="KW-1185">Reference proteome</keyword>
<evidence type="ECO:0008006" key="6">
    <source>
        <dbReference type="Google" id="ProtNLM"/>
    </source>
</evidence>
<dbReference type="RefSeq" id="WP_237759061.1">
    <property type="nucleotide sequence ID" value="NZ_CAAAHV010000004.1"/>
</dbReference>
<organism evidence="3 5">
    <name type="scientific">Legionella birminghamensis</name>
    <dbReference type="NCBI Taxonomy" id="28083"/>
    <lineage>
        <taxon>Bacteria</taxon>
        <taxon>Pseudomonadati</taxon>
        <taxon>Pseudomonadota</taxon>
        <taxon>Gammaproteobacteria</taxon>
        <taxon>Legionellales</taxon>
        <taxon>Legionellaceae</taxon>
        <taxon>Legionella</taxon>
    </lineage>
</organism>
<sequence>MNHETVVVDQKVCAPHRHWFCWSAIVIGALVGLGLGFLLHLYSIAIGLTAFISNDGATTVTIGGLIGLLIGSIVAMGLAGFTAGFLGHVVSPGLGILYGFATWSLALLLTALLAMPLSNYVSAYTAALAPTVNVDTGTGKAQGNQLTVQSPANEATKSASPETLAWSGWIVFVLFTIGALSSCIGACGGIHCHRKHCMNHPEVQ</sequence>
<reference evidence="2 4" key="1">
    <citation type="submission" date="2015-11" db="EMBL/GenBank/DDBJ databases">
        <title>Genomic analysis of 38 Legionella species identifies large and diverse effector repertoires.</title>
        <authorList>
            <person name="Burstein D."/>
            <person name="Amaro F."/>
            <person name="Zusman T."/>
            <person name="Lifshitz Z."/>
            <person name="Cohen O."/>
            <person name="Gilbert J.A."/>
            <person name="Pupko T."/>
            <person name="Shuman H.A."/>
            <person name="Segal G."/>
        </authorList>
    </citation>
    <scope>NUCLEOTIDE SEQUENCE [LARGE SCALE GENOMIC DNA]</scope>
    <source>
        <strain evidence="2 4">CDC#1407-AL-14</strain>
    </source>
</reference>
<proteinExistence type="predicted"/>
<evidence type="ECO:0000313" key="5">
    <source>
        <dbReference type="Proteomes" id="UP000255066"/>
    </source>
</evidence>
<dbReference type="Proteomes" id="UP000255066">
    <property type="component" value="Unassembled WGS sequence"/>
</dbReference>
<dbReference type="STRING" id="28083.Lbir_2797"/>
<dbReference type="AlphaFoldDB" id="A0A378I8I9"/>
<name>A0A378I8I9_9GAMM</name>